<protein>
    <submittedName>
        <fullName evidence="1">Uncharacterized protein</fullName>
    </submittedName>
</protein>
<gene>
    <name evidence="1" type="ORF">Vadar_009864</name>
</gene>
<dbReference type="Proteomes" id="UP000828048">
    <property type="component" value="Chromosome 10"/>
</dbReference>
<proteinExistence type="predicted"/>
<evidence type="ECO:0000313" key="1">
    <source>
        <dbReference type="EMBL" id="KAH7839872.1"/>
    </source>
</evidence>
<name>A0ACB7XGT9_9ERIC</name>
<organism evidence="1 2">
    <name type="scientific">Vaccinium darrowii</name>
    <dbReference type="NCBI Taxonomy" id="229202"/>
    <lineage>
        <taxon>Eukaryota</taxon>
        <taxon>Viridiplantae</taxon>
        <taxon>Streptophyta</taxon>
        <taxon>Embryophyta</taxon>
        <taxon>Tracheophyta</taxon>
        <taxon>Spermatophyta</taxon>
        <taxon>Magnoliopsida</taxon>
        <taxon>eudicotyledons</taxon>
        <taxon>Gunneridae</taxon>
        <taxon>Pentapetalae</taxon>
        <taxon>asterids</taxon>
        <taxon>Ericales</taxon>
        <taxon>Ericaceae</taxon>
        <taxon>Vaccinioideae</taxon>
        <taxon>Vaccinieae</taxon>
        <taxon>Vaccinium</taxon>
    </lineage>
</organism>
<reference evidence="1 2" key="1">
    <citation type="journal article" date="2021" name="Hortic Res">
        <title>High-quality reference genome and annotation aids understanding of berry development for evergreen blueberry (Vaccinium darrowii).</title>
        <authorList>
            <person name="Yu J."/>
            <person name="Hulse-Kemp A.M."/>
            <person name="Babiker E."/>
            <person name="Staton M."/>
        </authorList>
    </citation>
    <scope>NUCLEOTIDE SEQUENCE [LARGE SCALE GENOMIC DNA]</scope>
    <source>
        <strain evidence="2">cv. NJ 8807/NJ 8810</strain>
        <tissue evidence="1">Young leaf</tissue>
    </source>
</reference>
<comment type="caution">
    <text evidence="1">The sequence shown here is derived from an EMBL/GenBank/DDBJ whole genome shotgun (WGS) entry which is preliminary data.</text>
</comment>
<sequence length="150" mass="16691">MLISLCDLHEKNAFHAELKNMENYMIKSVPNYEGKREQSRVDVIFRYKNYGKRHGHDQKSSQTKRNQHDAIVDLEIKDGYGLIAGVEEEPCGEEEEREDDSEGMGDEREDEDKERDEGVVEAGGGFGEGDGEGGKSGGTEMFLGSDVGEG</sequence>
<dbReference type="EMBL" id="CM037160">
    <property type="protein sequence ID" value="KAH7839872.1"/>
    <property type="molecule type" value="Genomic_DNA"/>
</dbReference>
<evidence type="ECO:0000313" key="2">
    <source>
        <dbReference type="Proteomes" id="UP000828048"/>
    </source>
</evidence>
<keyword evidence="2" id="KW-1185">Reference proteome</keyword>
<accession>A0ACB7XGT9</accession>